<dbReference type="KEGG" id="pbo:PACID_32620"/>
<gene>
    <name evidence="2" type="ordered locus">PACID_32620</name>
</gene>
<accession>K7S8Y4</accession>
<feature type="transmembrane region" description="Helical" evidence="1">
    <location>
        <begin position="210"/>
        <end position="232"/>
    </location>
</feature>
<sequence length="531" mass="56235">MHWIARASILISILFTGILTFQVFITVDEAQPMGTRSAFTVDRVNAPSKEAAIQAISASALQSHTNIFKVQAGDTDSFQSRTLFAFIGNRDAFARSGGYSYPTFSAQSQRTTITPADRITTQDLRGVYATSADHSQVVSILADLRKAGISADDSTATGFEIFVYALGPANLGAAFVIVYVALALALAYSGTTNRKAHAIKSLHGYGRAPILGAELGSAGATFGLGLAALLLIGTPVLWAVTRFHQVWRFAGFLGTGLGVLALLTAVLVTVLGGVATLRHRIPEVLKGERAPLADGVLDAATQVIVLAVVLASTSGAMWRIEAVSRTSRELSRWSQMPPAYALRLSTASTHDDDLRDAPALTSIISRMDRQGTVLMTGYKGGELANGGDGTTPPGPEGANSMIVNPKYLGVQPVLGTDGHRIRNIATARNGFTLLVPASYHGDVGALLATYTKYFKEYSCLLGAPKSTPPCAPHGRVIRTAAGQQLFTFKGTDPSPAEDQERTSLTDPVLAVVSPSSGLIGPMEYLSYTQYR</sequence>
<organism evidence="2 3">
    <name type="scientific">Acidipropionibacterium acidipropionici (strain ATCC 4875 / DSM 20272 / JCM 6432 / NBRC 12425 / NCIMB 8070 / 4)</name>
    <name type="common">Propionibacterium acidipropionici</name>
    <dbReference type="NCBI Taxonomy" id="1171373"/>
    <lineage>
        <taxon>Bacteria</taxon>
        <taxon>Bacillati</taxon>
        <taxon>Actinomycetota</taxon>
        <taxon>Actinomycetes</taxon>
        <taxon>Propionibacteriales</taxon>
        <taxon>Propionibacteriaceae</taxon>
        <taxon>Acidipropionibacterium</taxon>
    </lineage>
</organism>
<dbReference type="eggNOG" id="COG4652">
    <property type="taxonomic scope" value="Bacteria"/>
</dbReference>
<dbReference type="AlphaFoldDB" id="K7S8Y4"/>
<proteinExistence type="predicted"/>
<evidence type="ECO:0000313" key="3">
    <source>
        <dbReference type="Proteomes" id="UP000000214"/>
    </source>
</evidence>
<keyword evidence="1" id="KW-1133">Transmembrane helix</keyword>
<evidence type="ECO:0000256" key="1">
    <source>
        <dbReference type="SAM" id="Phobius"/>
    </source>
</evidence>
<keyword evidence="1" id="KW-0812">Transmembrane</keyword>
<feature type="transmembrane region" description="Helical" evidence="1">
    <location>
        <begin position="161"/>
        <end position="189"/>
    </location>
</feature>
<evidence type="ECO:0000313" key="2">
    <source>
        <dbReference type="EMBL" id="AFV91022.1"/>
    </source>
</evidence>
<dbReference type="Proteomes" id="UP000000214">
    <property type="component" value="Chromosome"/>
</dbReference>
<feature type="transmembrane region" description="Helical" evidence="1">
    <location>
        <begin position="7"/>
        <end position="27"/>
    </location>
</feature>
<protein>
    <submittedName>
        <fullName evidence="2">VPDSG-CTERM exosortase interaction domain-containing protein</fullName>
    </submittedName>
</protein>
<name>K7S8Y4_ACIA4</name>
<feature type="transmembrane region" description="Helical" evidence="1">
    <location>
        <begin position="252"/>
        <end position="275"/>
    </location>
</feature>
<dbReference type="PATRIC" id="fig|1171373.8.peg.3209"/>
<dbReference type="EMBL" id="CP003493">
    <property type="protein sequence ID" value="AFV91022.1"/>
    <property type="molecule type" value="Genomic_DNA"/>
</dbReference>
<dbReference type="STRING" id="1171373.PACID_32620"/>
<dbReference type="HOGENOM" id="CLU_024384_0_0_11"/>
<reference evidence="2 3" key="1">
    <citation type="journal article" date="2012" name="BMC Genomics">
        <title>The genome sequence of Propionibacterium acidipropionici provides insights into its biotechnological and industrial potential.</title>
        <authorList>
            <person name="Parizzi L.P."/>
            <person name="Grassi M.C."/>
            <person name="Llerena L.A."/>
            <person name="Carazzolle M.F."/>
            <person name="Queiroz V.L."/>
            <person name="Lunardi I."/>
            <person name="Zeidler A.F."/>
            <person name="Teixeira P.J."/>
            <person name="Mieczkowski P."/>
            <person name="Rincones J."/>
            <person name="Pereira G.A."/>
        </authorList>
    </citation>
    <scope>NUCLEOTIDE SEQUENCE [LARGE SCALE GENOMIC DNA]</scope>
    <source>
        <strain evidence="3">ATCC 4875 / DSM 20272 / JCM 6432 / NBRC 12425 / NCIMB 8070</strain>
    </source>
</reference>
<keyword evidence="1" id="KW-0472">Membrane</keyword>